<sequence length="62" mass="6738">MVSNRRNKCVTGLLGVQNLRVIGESGNGKIRKASGLREPHSHNDIILSGHKARVYDVEGIVS</sequence>
<accession>A0A2H1W5M7</accession>
<evidence type="ECO:0000313" key="1">
    <source>
        <dbReference type="EMBL" id="SOQ48390.1"/>
    </source>
</evidence>
<organism evidence="1">
    <name type="scientific">Spodoptera frugiperda</name>
    <name type="common">Fall armyworm</name>
    <dbReference type="NCBI Taxonomy" id="7108"/>
    <lineage>
        <taxon>Eukaryota</taxon>
        <taxon>Metazoa</taxon>
        <taxon>Ecdysozoa</taxon>
        <taxon>Arthropoda</taxon>
        <taxon>Hexapoda</taxon>
        <taxon>Insecta</taxon>
        <taxon>Pterygota</taxon>
        <taxon>Neoptera</taxon>
        <taxon>Endopterygota</taxon>
        <taxon>Lepidoptera</taxon>
        <taxon>Glossata</taxon>
        <taxon>Ditrysia</taxon>
        <taxon>Noctuoidea</taxon>
        <taxon>Noctuidae</taxon>
        <taxon>Amphipyrinae</taxon>
        <taxon>Spodoptera</taxon>
    </lineage>
</organism>
<reference evidence="1" key="1">
    <citation type="submission" date="2016-07" db="EMBL/GenBank/DDBJ databases">
        <authorList>
            <person name="Bretaudeau A."/>
        </authorList>
    </citation>
    <scope>NUCLEOTIDE SEQUENCE</scope>
    <source>
        <strain evidence="1">Rice</strain>
        <tissue evidence="1">Whole body</tissue>
    </source>
</reference>
<name>A0A2H1W5M7_SPOFR</name>
<dbReference type="EMBL" id="ODYU01006499">
    <property type="protein sequence ID" value="SOQ48390.1"/>
    <property type="molecule type" value="Genomic_DNA"/>
</dbReference>
<proteinExistence type="predicted"/>
<gene>
    <name evidence="1" type="ORF">SFRICE_031322</name>
</gene>
<dbReference type="AlphaFoldDB" id="A0A2H1W5M7"/>
<protein>
    <submittedName>
        <fullName evidence="1">SFRICE_031322</fullName>
    </submittedName>
</protein>